<dbReference type="SMART" id="SM00471">
    <property type="entry name" value="HDc"/>
    <property type="match status" value="1"/>
</dbReference>
<organism evidence="8 9">
    <name type="scientific">Caldanaerobacter subterraneus</name>
    <dbReference type="NCBI Taxonomy" id="911092"/>
    <lineage>
        <taxon>Bacteria</taxon>
        <taxon>Bacillati</taxon>
        <taxon>Bacillota</taxon>
        <taxon>Clostridia</taxon>
        <taxon>Thermoanaerobacterales</taxon>
        <taxon>Thermoanaerobacteraceae</taxon>
        <taxon>Caldanaerobacter</taxon>
    </lineage>
</organism>
<gene>
    <name evidence="8" type="ORF">DEA61_05740</name>
</gene>
<evidence type="ECO:0000313" key="9">
    <source>
        <dbReference type="Proteomes" id="UP000264445"/>
    </source>
</evidence>
<evidence type="ECO:0000313" key="8">
    <source>
        <dbReference type="EMBL" id="HBT49313.1"/>
    </source>
</evidence>
<dbReference type="InterPro" id="IPR006674">
    <property type="entry name" value="HD_domain"/>
</dbReference>
<dbReference type="PANTHER" id="PTHR35795">
    <property type="entry name" value="SLR1885 PROTEIN"/>
    <property type="match status" value="1"/>
</dbReference>
<sequence length="198" mass="22948">MRYDIEWMKEKLKEMLDKERYIHSVGVMETAVKLAEKYGVDVEKARVAGLLHDCAKDFSDEELVKMAYKYGIFVDEVLLKVPFLLHGPVGAYLAQELFGVTDEEIKRAIALHTTGDVNMSLLDKIIFLADYIEPNRDFEGVEELRELSWKDLDLAVLRAYDSTICYVIKRNMILYEKTVSGRNDILLKLGEEKREEIF</sequence>
<evidence type="ECO:0000256" key="1">
    <source>
        <dbReference type="ARBA" id="ARBA00012506"/>
    </source>
</evidence>
<evidence type="ECO:0000256" key="6">
    <source>
        <dbReference type="ARBA" id="ARBA00049417"/>
    </source>
</evidence>
<reference evidence="8 9" key="1">
    <citation type="journal article" date="2018" name="Nat. Biotechnol.">
        <title>A standardized bacterial taxonomy based on genome phylogeny substantially revises the tree of life.</title>
        <authorList>
            <person name="Parks D.H."/>
            <person name="Chuvochina M."/>
            <person name="Waite D.W."/>
            <person name="Rinke C."/>
            <person name="Skarshewski A."/>
            <person name="Chaumeil P.A."/>
            <person name="Hugenholtz P."/>
        </authorList>
    </citation>
    <scope>NUCLEOTIDE SEQUENCE [LARGE SCALE GENOMIC DNA]</scope>
    <source>
        <strain evidence="8">UBA12544</strain>
    </source>
</reference>
<comment type="caution">
    <text evidence="8">The sequence shown here is derived from an EMBL/GenBank/DDBJ whole genome shotgun (WGS) entry which is preliminary data.</text>
</comment>
<dbReference type="SUPFAM" id="SSF109604">
    <property type="entry name" value="HD-domain/PDEase-like"/>
    <property type="match status" value="1"/>
</dbReference>
<dbReference type="GO" id="GO:0008803">
    <property type="term" value="F:bis(5'-nucleosyl)-tetraphosphatase (symmetrical) activity"/>
    <property type="evidence" value="ECO:0007669"/>
    <property type="project" value="UniProtKB-EC"/>
</dbReference>
<keyword evidence="4 8" id="KW-0378">Hydrolase</keyword>
<dbReference type="Gene3D" id="1.10.3210.10">
    <property type="entry name" value="Hypothetical protein af1432"/>
    <property type="match status" value="1"/>
</dbReference>
<accession>A0A101E6B1</accession>
<evidence type="ECO:0000256" key="5">
    <source>
        <dbReference type="ARBA" id="ARBA00023004"/>
    </source>
</evidence>
<dbReference type="GO" id="GO:0000166">
    <property type="term" value="F:nucleotide binding"/>
    <property type="evidence" value="ECO:0007669"/>
    <property type="project" value="UniProtKB-KW"/>
</dbReference>
<feature type="domain" description="HD" evidence="7">
    <location>
        <begin position="20"/>
        <end position="135"/>
    </location>
</feature>
<comment type="catalytic activity">
    <reaction evidence="6">
        <text>P(1),P(4)-bis(5'-adenosyl) tetraphosphate + H2O = 2 ADP + 2 H(+)</text>
        <dbReference type="Rhea" id="RHEA:24252"/>
        <dbReference type="ChEBI" id="CHEBI:15377"/>
        <dbReference type="ChEBI" id="CHEBI:15378"/>
        <dbReference type="ChEBI" id="CHEBI:58141"/>
        <dbReference type="ChEBI" id="CHEBI:456216"/>
        <dbReference type="EC" id="3.6.1.41"/>
    </reaction>
</comment>
<dbReference type="NCBIfam" id="TIGR00277">
    <property type="entry name" value="HDIG"/>
    <property type="match status" value="1"/>
</dbReference>
<dbReference type="EC" id="3.6.1.41" evidence="1"/>
<keyword evidence="2" id="KW-0479">Metal-binding</keyword>
<dbReference type="InterPro" id="IPR006675">
    <property type="entry name" value="HDIG_dom"/>
</dbReference>
<dbReference type="CDD" id="cd00077">
    <property type="entry name" value="HDc"/>
    <property type="match status" value="1"/>
</dbReference>
<dbReference type="AlphaFoldDB" id="A0A101E6B1"/>
<dbReference type="Pfam" id="PF01966">
    <property type="entry name" value="HD"/>
    <property type="match status" value="1"/>
</dbReference>
<evidence type="ECO:0000256" key="4">
    <source>
        <dbReference type="ARBA" id="ARBA00022801"/>
    </source>
</evidence>
<protein>
    <recommendedName>
        <fullName evidence="1">bis(5'-nucleosyl)-tetraphosphatase (symmetrical)</fullName>
        <ecNumber evidence="1">3.6.1.41</ecNumber>
    </recommendedName>
</protein>
<dbReference type="RefSeq" id="WP_278429044.1">
    <property type="nucleotide sequence ID" value="NZ_DOLB01000092.1"/>
</dbReference>
<keyword evidence="3" id="KW-0547">Nucleotide-binding</keyword>
<evidence type="ECO:0000256" key="2">
    <source>
        <dbReference type="ARBA" id="ARBA00022723"/>
    </source>
</evidence>
<dbReference type="NCBIfam" id="TIGR00488">
    <property type="entry name" value="bis(5'-nucleosyl)-tetraphosphatase (symmetrical) YqeK"/>
    <property type="match status" value="1"/>
</dbReference>
<dbReference type="InterPro" id="IPR003607">
    <property type="entry name" value="HD/PDEase_dom"/>
</dbReference>
<name>A0A101E6B1_9THEO</name>
<dbReference type="Proteomes" id="UP000264445">
    <property type="component" value="Unassembled WGS sequence"/>
</dbReference>
<dbReference type="PROSITE" id="PS51831">
    <property type="entry name" value="HD"/>
    <property type="match status" value="1"/>
</dbReference>
<evidence type="ECO:0000259" key="7">
    <source>
        <dbReference type="PROSITE" id="PS51831"/>
    </source>
</evidence>
<dbReference type="PANTHER" id="PTHR35795:SF1">
    <property type="entry name" value="BIS(5'-NUCLEOSYL)-TETRAPHOSPHATASE, SYMMETRICAL"/>
    <property type="match status" value="1"/>
</dbReference>
<keyword evidence="5" id="KW-0408">Iron</keyword>
<evidence type="ECO:0000256" key="3">
    <source>
        <dbReference type="ARBA" id="ARBA00022741"/>
    </source>
</evidence>
<proteinExistence type="predicted"/>
<dbReference type="InterPro" id="IPR051094">
    <property type="entry name" value="Diverse_Catalytic_Enzymes"/>
</dbReference>
<dbReference type="InterPro" id="IPR005249">
    <property type="entry name" value="YqeK"/>
</dbReference>
<dbReference type="EMBL" id="DOLB01000092">
    <property type="protein sequence ID" value="HBT49313.1"/>
    <property type="molecule type" value="Genomic_DNA"/>
</dbReference>
<dbReference type="GO" id="GO:0046872">
    <property type="term" value="F:metal ion binding"/>
    <property type="evidence" value="ECO:0007669"/>
    <property type="project" value="UniProtKB-KW"/>
</dbReference>